<organism evidence="1 2">
    <name type="scientific">Wickerhamomyces ciferrii (strain ATCC 14091 / BCRC 22168 / CBS 111 / JCM 3599 / NBRC 0793 / NRRL Y-1031 F-60-10)</name>
    <name type="common">Yeast</name>
    <name type="synonym">Pichia ciferrii</name>
    <dbReference type="NCBI Taxonomy" id="1206466"/>
    <lineage>
        <taxon>Eukaryota</taxon>
        <taxon>Fungi</taxon>
        <taxon>Dikarya</taxon>
        <taxon>Ascomycota</taxon>
        <taxon>Saccharomycotina</taxon>
        <taxon>Saccharomycetes</taxon>
        <taxon>Phaffomycetales</taxon>
        <taxon>Wickerhamomycetaceae</taxon>
        <taxon>Wickerhamomyces</taxon>
    </lineage>
</organism>
<dbReference type="SUPFAM" id="SSF51735">
    <property type="entry name" value="NAD(P)-binding Rossmann-fold domains"/>
    <property type="match status" value="1"/>
</dbReference>
<dbReference type="PANTHER" id="PTHR45458">
    <property type="entry name" value="SHORT-CHAIN DEHYDROGENASE/REDUCTASE SDR"/>
    <property type="match status" value="1"/>
</dbReference>
<sequence>MSGKVYFISGANRGIGYEFAKQLSSISSNTVIATARDPSSSSELQQLSGSNSNVHAIKLDVSDEKSFEQLDDQLKDIAQNGIDVLISNAGIAQSYKSLLETPKEKFINHFNVNAVGPILLVKALYKYLQKSQTKHIAFVSSLAGSINEFIPFSTSAYGQSKAALNYAVKEFSFELESEGFTVIALHPGVVSTDMFNTAFSYYEENVPAVVEVLKDYETLTSEESAKRQLKTITNLSKEQNGKFYDENGKEVSY</sequence>
<dbReference type="InParanoid" id="K0KBX2"/>
<protein>
    <submittedName>
        <fullName evidence="1">3-oxoacyl-[acyl-carrier-protein] reductase</fullName>
        <ecNumber evidence="1">1.1.1.100</ecNumber>
    </submittedName>
</protein>
<dbReference type="CDD" id="cd05325">
    <property type="entry name" value="carb_red_sniffer_like_SDR_c"/>
    <property type="match status" value="1"/>
</dbReference>
<dbReference type="PRINTS" id="PR00081">
    <property type="entry name" value="GDHRDH"/>
</dbReference>
<keyword evidence="1" id="KW-0560">Oxidoreductase</keyword>
<dbReference type="InterPro" id="IPR052184">
    <property type="entry name" value="SDR_enzymes"/>
</dbReference>
<dbReference type="EMBL" id="CAIF01000049">
    <property type="protein sequence ID" value="CCH42565.1"/>
    <property type="molecule type" value="Genomic_DNA"/>
</dbReference>
<gene>
    <name evidence="1" type="ORF">BN7_2109</name>
</gene>
<dbReference type="eggNOG" id="KOG1611">
    <property type="taxonomic scope" value="Eukaryota"/>
</dbReference>
<dbReference type="Pfam" id="PF00106">
    <property type="entry name" value="adh_short"/>
    <property type="match status" value="1"/>
</dbReference>
<dbReference type="EC" id="1.1.1.100" evidence="1"/>
<dbReference type="FunCoup" id="K0KBX2">
    <property type="interactions" value="66"/>
</dbReference>
<evidence type="ECO:0000313" key="2">
    <source>
        <dbReference type="Proteomes" id="UP000009328"/>
    </source>
</evidence>
<reference evidence="1 2" key="1">
    <citation type="journal article" date="2012" name="Eukaryot. Cell">
        <title>Draft genome sequence of Wickerhamomyces ciferrii NRRL Y-1031 F-60-10.</title>
        <authorList>
            <person name="Schneider J."/>
            <person name="Andrea H."/>
            <person name="Blom J."/>
            <person name="Jaenicke S."/>
            <person name="Ruckert C."/>
            <person name="Schorsch C."/>
            <person name="Szczepanowski R."/>
            <person name="Farwick M."/>
            <person name="Goesmann A."/>
            <person name="Puhler A."/>
            <person name="Schaffer S."/>
            <person name="Tauch A."/>
            <person name="Kohler T."/>
            <person name="Brinkrolf K."/>
        </authorList>
    </citation>
    <scope>NUCLEOTIDE SEQUENCE [LARGE SCALE GENOMIC DNA]</scope>
    <source>
        <strain evidence="2">ATCC 14091 / BCRC 22168 / CBS 111 / JCM 3599 / NBRC 0793 / NRRL Y-1031 F-60-10</strain>
    </source>
</reference>
<evidence type="ECO:0000313" key="1">
    <source>
        <dbReference type="EMBL" id="CCH42565.1"/>
    </source>
</evidence>
<dbReference type="InterPro" id="IPR002347">
    <property type="entry name" value="SDR_fam"/>
</dbReference>
<dbReference type="AlphaFoldDB" id="K0KBX2"/>
<name>K0KBX2_WICCF</name>
<dbReference type="Proteomes" id="UP000009328">
    <property type="component" value="Unassembled WGS sequence"/>
</dbReference>
<keyword evidence="2" id="KW-1185">Reference proteome</keyword>
<dbReference type="Gene3D" id="3.40.50.720">
    <property type="entry name" value="NAD(P)-binding Rossmann-like Domain"/>
    <property type="match status" value="1"/>
</dbReference>
<comment type="caution">
    <text evidence="1">The sequence shown here is derived from an EMBL/GenBank/DDBJ whole genome shotgun (WGS) entry which is preliminary data.</text>
</comment>
<dbReference type="GO" id="GO:0004316">
    <property type="term" value="F:3-oxoacyl-[acyl-carrier-protein] reductase (NADPH) activity"/>
    <property type="evidence" value="ECO:0007669"/>
    <property type="project" value="UniProtKB-EC"/>
</dbReference>
<proteinExistence type="predicted"/>
<accession>K0KBX2</accession>
<dbReference type="HOGENOM" id="CLU_010194_9_1_1"/>
<dbReference type="InterPro" id="IPR036291">
    <property type="entry name" value="NAD(P)-bd_dom_sf"/>
</dbReference>
<dbReference type="PANTHER" id="PTHR45458:SF1">
    <property type="entry name" value="SHORT CHAIN DEHYDROGENASE"/>
    <property type="match status" value="1"/>
</dbReference>